<organism evidence="1 2">
    <name type="scientific">Acidithiobacillus montserratensis</name>
    <dbReference type="NCBI Taxonomy" id="2729135"/>
    <lineage>
        <taxon>Bacteria</taxon>
        <taxon>Pseudomonadati</taxon>
        <taxon>Pseudomonadota</taxon>
        <taxon>Acidithiobacillia</taxon>
        <taxon>Acidithiobacillales</taxon>
        <taxon>Acidithiobacillaceae</taxon>
        <taxon>Acidithiobacillus</taxon>
    </lineage>
</organism>
<sequence length="326" mass="35157">MKTLKTTPLIALMGSIGLLVCPAAWAITSTEAHSLCLQAQSGNTTALARLTTAAQKGNRSAENWLGVYYGLKHQYEAAVPWTRKAALQGDPLAEFVMGSIYYYGNGVPKNATKSVYWYRLAVDQGFQKAKPMLKKAQAKLQATSVSSTAVPVSSPVSSTPLTPAVTRQPDSQPREHQGHKTVTAATARQSISAPQPQALSPAAENHLGYAYYSGQGKIQNYQKAFYWFRKAALQGNASAENNLGVAYNHGQGVAQNQAKALYWYRKAAQQGNPSGETNLGVAYYEGSGVKSSTPQALHWWKMAAAQGDQRAQSYLDVVRSSDHPAS</sequence>
<accession>A0ACD5HGV0</accession>
<protein>
    <submittedName>
        <fullName evidence="1">Tetratricopeptide repeat protein</fullName>
    </submittedName>
</protein>
<evidence type="ECO:0000313" key="2">
    <source>
        <dbReference type="Proteomes" id="UP001195965"/>
    </source>
</evidence>
<dbReference type="EMBL" id="CP127526">
    <property type="protein sequence ID" value="XRI74049.1"/>
    <property type="molecule type" value="Genomic_DNA"/>
</dbReference>
<dbReference type="Proteomes" id="UP001195965">
    <property type="component" value="Chromosome"/>
</dbReference>
<reference evidence="1 2" key="1">
    <citation type="journal article" date="2021" name="ISME J.">
        <title>Genomic evolution of the class Acidithiobacillia: deep-branching Proteobacteria living in extreme acidic conditions.</title>
        <authorList>
            <person name="Moya-Beltran A."/>
            <person name="Beard S."/>
            <person name="Rojas-Villalobos C."/>
            <person name="Issotta F."/>
            <person name="Gallardo Y."/>
            <person name="Ulloa R."/>
            <person name="Giaveno A."/>
            <person name="Degli Esposti M."/>
            <person name="Johnson D.B."/>
            <person name="Quatrini R."/>
        </authorList>
    </citation>
    <scope>NUCLEOTIDE SEQUENCE [LARGE SCALE GENOMIC DNA]</scope>
    <source>
        <strain evidence="1 2">GG1-14</strain>
    </source>
</reference>
<evidence type="ECO:0000313" key="1">
    <source>
        <dbReference type="EMBL" id="XRI74049.1"/>
    </source>
</evidence>
<keyword evidence="2" id="KW-1185">Reference proteome</keyword>
<name>A0ACD5HGV0_9PROT</name>
<gene>
    <name evidence="1" type="ORF">HHS34_002340</name>
</gene>
<proteinExistence type="predicted"/>